<sequence length="170" mass="19224">MGVDMMIEAKSRDNVAEATVGETFLKSLTLLEQVHRRLHDVVKDDLERSGERSLTGVQALLLYEIGDGETPASTLRARGAFAGTSMSYNVKKLQEGGYLVQTRSDDDRRTVRLKLTPSGQDVRERVAALFERQANALEPTASVRPDDLDHFNRTATRLERFWSDQIRFRL</sequence>
<feature type="domain" description="HTH marR-type" evidence="1">
    <location>
        <begin position="24"/>
        <end position="160"/>
    </location>
</feature>
<evidence type="ECO:0000313" key="2">
    <source>
        <dbReference type="EMBL" id="MFC6199623.1"/>
    </source>
</evidence>
<proteinExistence type="predicted"/>
<name>A0ABW1SEC3_9PROT</name>
<dbReference type="SUPFAM" id="SSF46785">
    <property type="entry name" value="Winged helix' DNA-binding domain"/>
    <property type="match status" value="1"/>
</dbReference>
<reference evidence="3" key="1">
    <citation type="journal article" date="2019" name="Int. J. Syst. Evol. Microbiol.">
        <title>The Global Catalogue of Microorganisms (GCM) 10K type strain sequencing project: providing services to taxonomists for standard genome sequencing and annotation.</title>
        <authorList>
            <consortium name="The Broad Institute Genomics Platform"/>
            <consortium name="The Broad Institute Genome Sequencing Center for Infectious Disease"/>
            <person name="Wu L."/>
            <person name="Ma J."/>
        </authorList>
    </citation>
    <scope>NUCLEOTIDE SEQUENCE [LARGE SCALE GENOMIC DNA]</scope>
    <source>
        <strain evidence="3">CGMCC-1.15741</strain>
    </source>
</reference>
<dbReference type="Gene3D" id="1.10.10.10">
    <property type="entry name" value="Winged helix-like DNA-binding domain superfamily/Winged helix DNA-binding domain"/>
    <property type="match status" value="1"/>
</dbReference>
<comment type="caution">
    <text evidence="2">The sequence shown here is derived from an EMBL/GenBank/DDBJ whole genome shotgun (WGS) entry which is preliminary data.</text>
</comment>
<evidence type="ECO:0000313" key="3">
    <source>
        <dbReference type="Proteomes" id="UP001596303"/>
    </source>
</evidence>
<protein>
    <submittedName>
        <fullName evidence="2">MarR family winged helix-turn-helix transcriptional regulator</fullName>
    </submittedName>
</protein>
<evidence type="ECO:0000259" key="1">
    <source>
        <dbReference type="PROSITE" id="PS50995"/>
    </source>
</evidence>
<dbReference type="Proteomes" id="UP001596303">
    <property type="component" value="Unassembled WGS sequence"/>
</dbReference>
<dbReference type="InterPro" id="IPR000835">
    <property type="entry name" value="HTH_MarR-typ"/>
</dbReference>
<dbReference type="PROSITE" id="PS50995">
    <property type="entry name" value="HTH_MARR_2"/>
    <property type="match status" value="1"/>
</dbReference>
<dbReference type="InterPro" id="IPR036390">
    <property type="entry name" value="WH_DNA-bd_sf"/>
</dbReference>
<dbReference type="PANTHER" id="PTHR33164:SF102">
    <property type="entry name" value="TRANSCRIPTIONAL REGULATORY PROTEIN"/>
    <property type="match status" value="1"/>
</dbReference>
<keyword evidence="3" id="KW-1185">Reference proteome</keyword>
<dbReference type="EMBL" id="JBHSSW010000066">
    <property type="protein sequence ID" value="MFC6199623.1"/>
    <property type="molecule type" value="Genomic_DNA"/>
</dbReference>
<dbReference type="PANTHER" id="PTHR33164">
    <property type="entry name" value="TRANSCRIPTIONAL REGULATOR, MARR FAMILY"/>
    <property type="match status" value="1"/>
</dbReference>
<dbReference type="InterPro" id="IPR039422">
    <property type="entry name" value="MarR/SlyA-like"/>
</dbReference>
<organism evidence="2 3">
    <name type="scientific">Ponticaulis profundi</name>
    <dbReference type="NCBI Taxonomy" id="2665222"/>
    <lineage>
        <taxon>Bacteria</taxon>
        <taxon>Pseudomonadati</taxon>
        <taxon>Pseudomonadota</taxon>
        <taxon>Alphaproteobacteria</taxon>
        <taxon>Hyphomonadales</taxon>
        <taxon>Hyphomonadaceae</taxon>
        <taxon>Ponticaulis</taxon>
    </lineage>
</organism>
<gene>
    <name evidence="2" type="ORF">ACFQDM_16195</name>
</gene>
<dbReference type="SMART" id="SM00347">
    <property type="entry name" value="HTH_MARR"/>
    <property type="match status" value="1"/>
</dbReference>
<dbReference type="InterPro" id="IPR036388">
    <property type="entry name" value="WH-like_DNA-bd_sf"/>
</dbReference>
<dbReference type="RefSeq" id="WP_377380827.1">
    <property type="nucleotide sequence ID" value="NZ_JBHSSW010000066.1"/>
</dbReference>
<dbReference type="Pfam" id="PF13463">
    <property type="entry name" value="HTH_27"/>
    <property type="match status" value="1"/>
</dbReference>
<accession>A0ABW1SEC3</accession>